<organism evidence="2 3">
    <name type="scientific">Setaria viridis</name>
    <name type="common">Green bristlegrass</name>
    <name type="synonym">Setaria italica subsp. viridis</name>
    <dbReference type="NCBI Taxonomy" id="4556"/>
    <lineage>
        <taxon>Eukaryota</taxon>
        <taxon>Viridiplantae</taxon>
        <taxon>Streptophyta</taxon>
        <taxon>Embryophyta</taxon>
        <taxon>Tracheophyta</taxon>
        <taxon>Spermatophyta</taxon>
        <taxon>Magnoliopsida</taxon>
        <taxon>Liliopsida</taxon>
        <taxon>Poales</taxon>
        <taxon>Poaceae</taxon>
        <taxon>PACMAD clade</taxon>
        <taxon>Panicoideae</taxon>
        <taxon>Panicodae</taxon>
        <taxon>Paniceae</taxon>
        <taxon>Cenchrinae</taxon>
        <taxon>Setaria</taxon>
    </lineage>
</organism>
<reference evidence="2" key="1">
    <citation type="submission" date="2019-03" db="EMBL/GenBank/DDBJ databases">
        <title>WGS assembly of Setaria viridis.</title>
        <authorList>
            <person name="Huang P."/>
            <person name="Jenkins J."/>
            <person name="Grimwood J."/>
            <person name="Barry K."/>
            <person name="Healey A."/>
            <person name="Mamidi S."/>
            <person name="Sreedasyam A."/>
            <person name="Shu S."/>
            <person name="Feldman M."/>
            <person name="Wu J."/>
            <person name="Yu Y."/>
            <person name="Chen C."/>
            <person name="Johnson J."/>
            <person name="Rokhsar D."/>
            <person name="Baxter I."/>
            <person name="Schmutz J."/>
            <person name="Brutnell T."/>
            <person name="Kellogg E."/>
        </authorList>
    </citation>
    <scope>NUCLEOTIDE SEQUENCE [LARGE SCALE GENOMIC DNA]</scope>
</reference>
<name>A0A4U6U0T9_SETVI</name>
<proteinExistence type="predicted"/>
<evidence type="ECO:0000313" key="2">
    <source>
        <dbReference type="EMBL" id="TKW07644.1"/>
    </source>
</evidence>
<dbReference type="AlphaFoldDB" id="A0A4U6U0T9"/>
<sequence length="123" mass="13963">MRPARWSWGPAPAPPASAPRSSWRGRRRRSCHEAVRQHAELVRDPGDGGDAAEVGGAGAAHRRGRPGMGDPPRIWTCPTVVGVHIKDSFRHLPRIRHCFLLRWTVHNYVLMLYILHNIEFKYS</sequence>
<protein>
    <submittedName>
        <fullName evidence="2">Uncharacterized protein</fullName>
    </submittedName>
</protein>
<evidence type="ECO:0000313" key="3">
    <source>
        <dbReference type="Proteomes" id="UP000298652"/>
    </source>
</evidence>
<feature type="compositionally biased region" description="Basic and acidic residues" evidence="1">
    <location>
        <begin position="31"/>
        <end position="46"/>
    </location>
</feature>
<accession>A0A4U6U0T9</accession>
<feature type="compositionally biased region" description="Low complexity" evidence="1">
    <location>
        <begin position="1"/>
        <end position="10"/>
    </location>
</feature>
<gene>
    <name evidence="2" type="ORF">SEVIR_7G320201v2</name>
</gene>
<dbReference type="Gramene" id="TKW07644">
    <property type="protein sequence ID" value="TKW07644"/>
    <property type="gene ID" value="SEVIR_7G320201v2"/>
</dbReference>
<dbReference type="Proteomes" id="UP000298652">
    <property type="component" value="Chromosome 7"/>
</dbReference>
<evidence type="ECO:0000256" key="1">
    <source>
        <dbReference type="SAM" id="MobiDB-lite"/>
    </source>
</evidence>
<keyword evidence="3" id="KW-1185">Reference proteome</keyword>
<dbReference type="EMBL" id="CM016558">
    <property type="protein sequence ID" value="TKW07644.1"/>
    <property type="molecule type" value="Genomic_DNA"/>
</dbReference>
<feature type="region of interest" description="Disordered" evidence="1">
    <location>
        <begin position="1"/>
        <end position="71"/>
    </location>
</feature>